<keyword evidence="9" id="KW-0472">Membrane</keyword>
<evidence type="ECO:0000256" key="9">
    <source>
        <dbReference type="SAM" id="Phobius"/>
    </source>
</evidence>
<organism evidence="11 12">
    <name type="scientific">Smittium culicis</name>
    <dbReference type="NCBI Taxonomy" id="133412"/>
    <lineage>
        <taxon>Eukaryota</taxon>
        <taxon>Fungi</taxon>
        <taxon>Fungi incertae sedis</taxon>
        <taxon>Zoopagomycota</taxon>
        <taxon>Kickxellomycotina</taxon>
        <taxon>Harpellomycetes</taxon>
        <taxon>Harpellales</taxon>
        <taxon>Legeriomycetaceae</taxon>
        <taxon>Smittium</taxon>
    </lineage>
</organism>
<dbReference type="NCBIfam" id="TIGR00336">
    <property type="entry name" value="pyrE"/>
    <property type="match status" value="1"/>
</dbReference>
<evidence type="ECO:0000256" key="8">
    <source>
        <dbReference type="ARBA" id="ARBA00022975"/>
    </source>
</evidence>
<dbReference type="PANTHER" id="PTHR46683">
    <property type="entry name" value="OROTATE PHOSPHORIBOSYLTRANSFERASE 1-RELATED"/>
    <property type="match status" value="1"/>
</dbReference>
<evidence type="ECO:0000256" key="6">
    <source>
        <dbReference type="ARBA" id="ARBA00022676"/>
    </source>
</evidence>
<comment type="function">
    <text evidence="1">Catalyzes the transfer of a ribosyl phosphate group from 5-phosphoribose 1-diphosphate to orotate, leading to the formation of orotidine monophosphate (OMP).</text>
</comment>
<name>A0A1R1XUC2_9FUNG</name>
<dbReference type="FunFam" id="3.40.50.2020:FF:000008">
    <property type="entry name" value="Orotate phosphoribosyltransferase"/>
    <property type="match status" value="1"/>
</dbReference>
<protein>
    <recommendedName>
        <fullName evidence="5">orotate phosphoribosyltransferase</fullName>
        <ecNumber evidence="5">2.4.2.10</ecNumber>
    </recommendedName>
</protein>
<dbReference type="PANTHER" id="PTHR46683:SF1">
    <property type="entry name" value="OROTATE PHOSPHORIBOSYLTRANSFERASE 1-RELATED"/>
    <property type="match status" value="1"/>
</dbReference>
<keyword evidence="6 11" id="KW-0328">Glycosyltransferase</keyword>
<evidence type="ECO:0000259" key="10">
    <source>
        <dbReference type="Pfam" id="PF00156"/>
    </source>
</evidence>
<keyword evidence="7 11" id="KW-0808">Transferase</keyword>
<evidence type="ECO:0000256" key="2">
    <source>
        <dbReference type="ARBA" id="ARBA00004889"/>
    </source>
</evidence>
<evidence type="ECO:0000256" key="5">
    <source>
        <dbReference type="ARBA" id="ARBA00011971"/>
    </source>
</evidence>
<keyword evidence="9" id="KW-0812">Transmembrane</keyword>
<feature type="domain" description="Phosphoribosyltransferase" evidence="10">
    <location>
        <begin position="93"/>
        <end position="222"/>
    </location>
</feature>
<dbReference type="UniPathway" id="UPA00070">
    <property type="reaction ID" value="UER00119"/>
</dbReference>
<dbReference type="OrthoDB" id="5553476at2759"/>
<evidence type="ECO:0000256" key="4">
    <source>
        <dbReference type="ARBA" id="ARBA00011738"/>
    </source>
</evidence>
<feature type="transmembrane region" description="Helical" evidence="9">
    <location>
        <begin position="26"/>
        <end position="46"/>
    </location>
</feature>
<comment type="pathway">
    <text evidence="2">Pyrimidine metabolism; UMP biosynthesis via de novo pathway; UMP from orotate: step 1/2.</text>
</comment>
<dbReference type="InterPro" id="IPR029057">
    <property type="entry name" value="PRTase-like"/>
</dbReference>
<dbReference type="EMBL" id="LSSM01003348">
    <property type="protein sequence ID" value="OMJ18205.1"/>
    <property type="molecule type" value="Genomic_DNA"/>
</dbReference>
<accession>A0A1R1XUC2</accession>
<dbReference type="GO" id="GO:0005737">
    <property type="term" value="C:cytoplasm"/>
    <property type="evidence" value="ECO:0007669"/>
    <property type="project" value="TreeGrafter"/>
</dbReference>
<dbReference type="Pfam" id="PF00156">
    <property type="entry name" value="Pribosyltran"/>
    <property type="match status" value="1"/>
</dbReference>
<dbReference type="AlphaFoldDB" id="A0A1R1XUC2"/>
<comment type="similarity">
    <text evidence="3">Belongs to the purine/pyrimidine phosphoribosyltransferase family. PyrE subfamily.</text>
</comment>
<dbReference type="InterPro" id="IPR000836">
    <property type="entry name" value="PRTase_dom"/>
</dbReference>
<comment type="caution">
    <text evidence="11">The sequence shown here is derived from an EMBL/GenBank/DDBJ whole genome shotgun (WGS) entry which is preliminary data.</text>
</comment>
<dbReference type="InterPro" id="IPR004467">
    <property type="entry name" value="Or_phspho_trans_dom"/>
</dbReference>
<dbReference type="CDD" id="cd06223">
    <property type="entry name" value="PRTases_typeI"/>
    <property type="match status" value="1"/>
</dbReference>
<dbReference type="InterPro" id="IPR023031">
    <property type="entry name" value="OPRT"/>
</dbReference>
<dbReference type="EC" id="2.4.2.10" evidence="5"/>
<dbReference type="GO" id="GO:0044205">
    <property type="term" value="P:'de novo' UMP biosynthetic process"/>
    <property type="evidence" value="ECO:0007669"/>
    <property type="project" value="UniProtKB-UniPathway"/>
</dbReference>
<dbReference type="GO" id="GO:0006207">
    <property type="term" value="P:'de novo' pyrimidine nucleobase biosynthetic process"/>
    <property type="evidence" value="ECO:0007669"/>
    <property type="project" value="TreeGrafter"/>
</dbReference>
<evidence type="ECO:0000313" key="11">
    <source>
        <dbReference type="EMBL" id="OMJ18205.1"/>
    </source>
</evidence>
<dbReference type="GO" id="GO:0004588">
    <property type="term" value="F:orotate phosphoribosyltransferase activity"/>
    <property type="evidence" value="ECO:0007669"/>
    <property type="project" value="UniProtKB-EC"/>
</dbReference>
<dbReference type="Proteomes" id="UP000187429">
    <property type="component" value="Unassembled WGS sequence"/>
</dbReference>
<dbReference type="Gene3D" id="3.40.50.2020">
    <property type="match status" value="1"/>
</dbReference>
<dbReference type="GO" id="GO:0046132">
    <property type="term" value="P:pyrimidine ribonucleoside biosynthetic process"/>
    <property type="evidence" value="ECO:0007669"/>
    <property type="project" value="TreeGrafter"/>
</dbReference>
<dbReference type="SUPFAM" id="SSF53271">
    <property type="entry name" value="PRTase-like"/>
    <property type="match status" value="1"/>
</dbReference>
<evidence type="ECO:0000313" key="12">
    <source>
        <dbReference type="Proteomes" id="UP000187429"/>
    </source>
</evidence>
<keyword evidence="8" id="KW-0665">Pyrimidine biosynthesis</keyword>
<comment type="subunit">
    <text evidence="4">Homodimer.</text>
</comment>
<keyword evidence="12" id="KW-1185">Reference proteome</keyword>
<dbReference type="HAMAP" id="MF_01208">
    <property type="entry name" value="PyrE"/>
    <property type="match status" value="1"/>
</dbReference>
<gene>
    <name evidence="11" type="ORF">AYI69_g7125</name>
</gene>
<proteinExistence type="inferred from homology"/>
<keyword evidence="9" id="KW-1133">Transmembrane helix</keyword>
<evidence type="ECO:0000256" key="7">
    <source>
        <dbReference type="ARBA" id="ARBA00022679"/>
    </source>
</evidence>
<reference evidence="12" key="1">
    <citation type="submission" date="2017-01" db="EMBL/GenBank/DDBJ databases">
        <authorList>
            <person name="Wang Y."/>
            <person name="White M."/>
            <person name="Kvist S."/>
            <person name="Moncalvo J.-M."/>
        </authorList>
    </citation>
    <scope>NUCLEOTIDE SEQUENCE [LARGE SCALE GENOMIC DNA]</scope>
    <source>
        <strain evidence="12">ID-206-W2</strain>
    </source>
</reference>
<evidence type="ECO:0000256" key="3">
    <source>
        <dbReference type="ARBA" id="ARBA00006340"/>
    </source>
</evidence>
<evidence type="ECO:0000256" key="1">
    <source>
        <dbReference type="ARBA" id="ARBA00003769"/>
    </source>
</evidence>
<sequence length="281" mass="30448">MDLAKAGVEDFWVGSPVAPLFAPESVPFMAVALALIGFVFTSFFSLQENMLPTEKEFIEAAIKHKVLSFGSFTLKSGRQSPYFFNAGNFNTGQSLATVSKLYAKTILESGVEFDVIFGPAYKGIPLAASVSIALSQLQNSSASNIHDSSATENKAYPFAFDRKEAKTHGEGGMIVGSSIENKRVLIIDDVITAGTAITNSFELIKKNGGIPVAVVVAIDRQEIASAETSNTSAIQQVYQKFGIPVYPIVKLDTIIEFLASSDSEFNHFLPTIQEYRNKYAC</sequence>